<evidence type="ECO:0000256" key="5">
    <source>
        <dbReference type="ARBA" id="ARBA00022833"/>
    </source>
</evidence>
<accession>A0A8B7PDE5</accession>
<evidence type="ECO:0000313" key="13">
    <source>
        <dbReference type="RefSeq" id="XP_018024169.1"/>
    </source>
</evidence>
<feature type="region of interest" description="Disordered" evidence="9">
    <location>
        <begin position="339"/>
        <end position="374"/>
    </location>
</feature>
<evidence type="ECO:0000256" key="2">
    <source>
        <dbReference type="ARBA" id="ARBA00022490"/>
    </source>
</evidence>
<evidence type="ECO:0000259" key="10">
    <source>
        <dbReference type="PROSITE" id="PS51522"/>
    </source>
</evidence>
<gene>
    <name evidence="12 13 14" type="primary">LOC108679934</name>
</gene>
<dbReference type="RefSeq" id="XP_018024169.1">
    <property type="nucleotide sequence ID" value="XM_018168680.2"/>
</dbReference>
<dbReference type="GO" id="GO:0006417">
    <property type="term" value="P:regulation of translation"/>
    <property type="evidence" value="ECO:0007669"/>
    <property type="project" value="UniProtKB-UniRule"/>
</dbReference>
<evidence type="ECO:0000313" key="11">
    <source>
        <dbReference type="Proteomes" id="UP000694843"/>
    </source>
</evidence>
<keyword evidence="11" id="KW-1185">Reference proteome</keyword>
<name>A0A8B7PDE5_HYAAZ</name>
<keyword evidence="2" id="KW-0963">Cytoplasm</keyword>
<organism evidence="11 13">
    <name type="scientific">Hyalella azteca</name>
    <name type="common">Amphipod</name>
    <dbReference type="NCBI Taxonomy" id="294128"/>
    <lineage>
        <taxon>Eukaryota</taxon>
        <taxon>Metazoa</taxon>
        <taxon>Ecdysozoa</taxon>
        <taxon>Arthropoda</taxon>
        <taxon>Crustacea</taxon>
        <taxon>Multicrustacea</taxon>
        <taxon>Malacostraca</taxon>
        <taxon>Eumalacostraca</taxon>
        <taxon>Peracarida</taxon>
        <taxon>Amphipoda</taxon>
        <taxon>Senticaudata</taxon>
        <taxon>Talitrida</taxon>
        <taxon>Talitroidea</taxon>
        <taxon>Hyalellidae</taxon>
        <taxon>Hyalella</taxon>
    </lineage>
</organism>
<sequence>MMSASQASPATSQSTSAASLPQSRQHLTENVASPLSLTFLEHELEKYGSWSTSNDKMQWLKEPASSMAEATSSSSEAVKTEAGLENCQQNLGSLASIWDTPPIQTGDVLPDLFNLAVQLASVSDTTASNDPIFNGFDDMFNNGVASIQASGAGTRNSAVNSSEIKCDGTKSIVKQQEPFRPELINKWLLDGDSSSSSHSSDSATLNFVSPGRGSASSHNTSVASPCTSYVASPCTSYVAEGYPARSHFSCTSANSTPAATPTRVTDGNFFGTPPFRMNFTPNGSAVNSPRDSNKWRAVGSPPYSSPTVTSCGSLNKCGKFDGKPKLLCRNLNNQWAMWPTNNDAGNPDPNDLRSSSGETTPNKNHPNLKYHSAAGGNNIKEELGQHFTYEVVGKENFAAPNNVNKTNVMNQKTERTQMWRQPLSTLSCANLNVSSNALVTEQELKEYHSYKERSVNTYSVGAAPSSYPNETYPAFFQSHQAPSPLNNVGASAAQCFATSNVPPNLRTHYNGTFLPNLVMGPPESPALPHPGDRMMPAAKQQLQPFPCRGQNAELVSLMQELAVVQNIEVPAMQLRSPPAKPSAPVTDVNDSPNKGCVFCKNNGYHSTFYKAHSLKDERGFCTCPVLRTYVCPLCGSSGNSAHTLKYCPFNTVTGGDPVAAGLPPGKVTNWRNVAHMMAVTSKPPPTDIFWRP</sequence>
<dbReference type="RefSeq" id="XP_047740808.1">
    <property type="nucleotide sequence ID" value="XM_047884852.1"/>
</dbReference>
<keyword evidence="7 8" id="KW-0694">RNA-binding</keyword>
<feature type="compositionally biased region" description="Low complexity" evidence="9">
    <location>
        <begin position="1"/>
        <end position="23"/>
    </location>
</feature>
<dbReference type="PANTHER" id="PTHR12887">
    <property type="entry name" value="NANOS PROTEIN"/>
    <property type="match status" value="1"/>
</dbReference>
<dbReference type="Proteomes" id="UP000694843">
    <property type="component" value="Unplaced"/>
</dbReference>
<dbReference type="Gene3D" id="4.10.60.30">
    <property type="entry name" value="Nanos, RNA-binding domain"/>
    <property type="match status" value="1"/>
</dbReference>
<dbReference type="GeneID" id="108679934"/>
<dbReference type="InterPro" id="IPR008705">
    <property type="entry name" value="Nanos/Xcar2"/>
</dbReference>
<evidence type="ECO:0000256" key="7">
    <source>
        <dbReference type="ARBA" id="ARBA00022884"/>
    </source>
</evidence>
<dbReference type="GO" id="GO:0005737">
    <property type="term" value="C:cytoplasm"/>
    <property type="evidence" value="ECO:0007669"/>
    <property type="project" value="UniProtKB-SubCell"/>
</dbReference>
<keyword evidence="6 8" id="KW-0810">Translation regulation</keyword>
<dbReference type="InterPro" id="IPR024161">
    <property type="entry name" value="Znf_nanos-typ"/>
</dbReference>
<evidence type="ECO:0000256" key="4">
    <source>
        <dbReference type="ARBA" id="ARBA00022771"/>
    </source>
</evidence>
<dbReference type="InterPro" id="IPR038129">
    <property type="entry name" value="Nanos_sf"/>
</dbReference>
<dbReference type="KEGG" id="hazt:108679934"/>
<dbReference type="PROSITE" id="PS51522">
    <property type="entry name" value="ZF_NANOS"/>
    <property type="match status" value="1"/>
</dbReference>
<proteinExistence type="inferred from homology"/>
<comment type="similarity">
    <text evidence="8">Belongs to the nanos family.</text>
</comment>
<evidence type="ECO:0000313" key="14">
    <source>
        <dbReference type="RefSeq" id="XP_047740808.1"/>
    </source>
</evidence>
<evidence type="ECO:0000256" key="6">
    <source>
        <dbReference type="ARBA" id="ARBA00022845"/>
    </source>
</evidence>
<keyword evidence="4 8" id="KW-0863">Zinc-finger</keyword>
<evidence type="ECO:0000256" key="1">
    <source>
        <dbReference type="ARBA" id="ARBA00004496"/>
    </source>
</evidence>
<dbReference type="RefSeq" id="XP_018024168.1">
    <property type="nucleotide sequence ID" value="XM_018168679.2"/>
</dbReference>
<protein>
    <submittedName>
        <fullName evidence="12 13">Uncharacterized protein LOC108679934</fullName>
    </submittedName>
</protein>
<keyword evidence="5" id="KW-0862">Zinc</keyword>
<reference evidence="12 13" key="1">
    <citation type="submission" date="2025-04" db="UniProtKB">
        <authorList>
            <consortium name="RefSeq"/>
        </authorList>
    </citation>
    <scope>IDENTIFICATION</scope>
    <source>
        <tissue evidence="12 13">Whole organism</tissue>
    </source>
</reference>
<dbReference type="AlphaFoldDB" id="A0A8B7PDE5"/>
<dbReference type="GO" id="GO:0003723">
    <property type="term" value="F:RNA binding"/>
    <property type="evidence" value="ECO:0007669"/>
    <property type="project" value="UniProtKB-UniRule"/>
</dbReference>
<feature type="region of interest" description="Disordered" evidence="9">
    <location>
        <begin position="1"/>
        <end position="27"/>
    </location>
</feature>
<dbReference type="GO" id="GO:0008270">
    <property type="term" value="F:zinc ion binding"/>
    <property type="evidence" value="ECO:0007669"/>
    <property type="project" value="UniProtKB-KW"/>
</dbReference>
<evidence type="ECO:0000256" key="3">
    <source>
        <dbReference type="ARBA" id="ARBA00022723"/>
    </source>
</evidence>
<evidence type="ECO:0000256" key="8">
    <source>
        <dbReference type="PROSITE-ProRule" id="PRU00855"/>
    </source>
</evidence>
<feature type="compositionally biased region" description="Polar residues" evidence="9">
    <location>
        <begin position="352"/>
        <end position="365"/>
    </location>
</feature>
<evidence type="ECO:0000313" key="12">
    <source>
        <dbReference type="RefSeq" id="XP_018024168.1"/>
    </source>
</evidence>
<feature type="domain" description="Nanos-type" evidence="10">
    <location>
        <begin position="595"/>
        <end position="649"/>
    </location>
</feature>
<keyword evidence="3" id="KW-0479">Metal-binding</keyword>
<evidence type="ECO:0000256" key="9">
    <source>
        <dbReference type="SAM" id="MobiDB-lite"/>
    </source>
</evidence>
<dbReference type="OrthoDB" id="6381388at2759"/>
<comment type="subcellular location">
    <subcellularLocation>
        <location evidence="1">Cytoplasm</location>
    </subcellularLocation>
</comment>
<dbReference type="Pfam" id="PF05741">
    <property type="entry name" value="zf-nanos"/>
    <property type="match status" value="1"/>
</dbReference>